<evidence type="ECO:0000313" key="4">
    <source>
        <dbReference type="Proteomes" id="UP000619486"/>
    </source>
</evidence>
<evidence type="ECO:0000256" key="1">
    <source>
        <dbReference type="SAM" id="MobiDB-lite"/>
    </source>
</evidence>
<dbReference type="EMBL" id="BMQQ01000008">
    <property type="protein sequence ID" value="GGT31438.1"/>
    <property type="molecule type" value="Genomic_DNA"/>
</dbReference>
<feature type="transmembrane region" description="Helical" evidence="2">
    <location>
        <begin position="39"/>
        <end position="61"/>
    </location>
</feature>
<dbReference type="RefSeq" id="WP_189201751.1">
    <property type="nucleotide sequence ID" value="NZ_BMQQ01000008.1"/>
</dbReference>
<reference evidence="3" key="2">
    <citation type="submission" date="2020-09" db="EMBL/GenBank/DDBJ databases">
        <authorList>
            <person name="Sun Q."/>
            <person name="Ohkuma M."/>
        </authorList>
    </citation>
    <scope>NUCLEOTIDE SEQUENCE</scope>
    <source>
        <strain evidence="3">JCM 3172</strain>
    </source>
</reference>
<reference evidence="3" key="1">
    <citation type="journal article" date="2014" name="Int. J. Syst. Evol. Microbiol.">
        <title>Complete genome sequence of Corynebacterium casei LMG S-19264T (=DSM 44701T), isolated from a smear-ripened cheese.</title>
        <authorList>
            <consortium name="US DOE Joint Genome Institute (JGI-PGF)"/>
            <person name="Walter F."/>
            <person name="Albersmeier A."/>
            <person name="Kalinowski J."/>
            <person name="Ruckert C."/>
        </authorList>
    </citation>
    <scope>NUCLEOTIDE SEQUENCE</scope>
    <source>
        <strain evidence="3">JCM 3172</strain>
    </source>
</reference>
<dbReference type="AlphaFoldDB" id="A0A918LNP8"/>
<keyword evidence="2" id="KW-0472">Membrane</keyword>
<name>A0A918LNP8_9ACTN</name>
<proteinExistence type="predicted"/>
<protein>
    <submittedName>
        <fullName evidence="3">Uncharacterized protein</fullName>
    </submittedName>
</protein>
<feature type="region of interest" description="Disordered" evidence="1">
    <location>
        <begin position="70"/>
        <end position="101"/>
    </location>
</feature>
<organism evidence="3 4">
    <name type="scientific">Streptomyces purpureus</name>
    <dbReference type="NCBI Taxonomy" id="1951"/>
    <lineage>
        <taxon>Bacteria</taxon>
        <taxon>Bacillati</taxon>
        <taxon>Actinomycetota</taxon>
        <taxon>Actinomycetes</taxon>
        <taxon>Kitasatosporales</taxon>
        <taxon>Streptomycetaceae</taxon>
        <taxon>Streptomyces</taxon>
    </lineage>
</organism>
<keyword evidence="4" id="KW-1185">Reference proteome</keyword>
<evidence type="ECO:0000256" key="2">
    <source>
        <dbReference type="SAM" id="Phobius"/>
    </source>
</evidence>
<gene>
    <name evidence="3" type="ORF">GCM10014713_26160</name>
</gene>
<accession>A0A918LNP8</accession>
<dbReference type="Proteomes" id="UP000619486">
    <property type="component" value="Unassembled WGS sequence"/>
</dbReference>
<keyword evidence="2" id="KW-0812">Transmembrane</keyword>
<keyword evidence="2" id="KW-1133">Transmembrane helix</keyword>
<evidence type="ECO:0000313" key="3">
    <source>
        <dbReference type="EMBL" id="GGT31438.1"/>
    </source>
</evidence>
<sequence length="267" mass="28591">MDDETIVKSAMDRTTDDLPPLPDLVPLAIRQGRRRVARARLAVVAGSFAVVTATALGLTLLPGTASQVPIPAAPPSPSPSAYRTPVTLEPTPGQQPPARVPDAERQRLADFQQRAAALLDELLPDSVTDVRPVADHVRQYRITAGGRTFPLFLSVAPADDEPQPCPSVQDKRLTCSMVDLGGGRTARALKMMMGPDTYGYEVGLRHGRSRASLSVTAAEPTKTQPAVSSPVTTEALLTVVRDRRFTDLLTYADEHPVQKKDTSVVGG</sequence>
<comment type="caution">
    <text evidence="3">The sequence shown here is derived from an EMBL/GenBank/DDBJ whole genome shotgun (WGS) entry which is preliminary data.</text>
</comment>